<evidence type="ECO:0000256" key="4">
    <source>
        <dbReference type="ARBA" id="ARBA00022692"/>
    </source>
</evidence>
<evidence type="ECO:0000256" key="6">
    <source>
        <dbReference type="ARBA" id="ARBA00023136"/>
    </source>
</evidence>
<dbReference type="PANTHER" id="PTHR43163">
    <property type="entry name" value="DIPEPTIDE TRANSPORT SYSTEM PERMEASE PROTEIN DPPB-RELATED"/>
    <property type="match status" value="1"/>
</dbReference>
<dbReference type="Gene3D" id="1.10.3720.10">
    <property type="entry name" value="MetI-like"/>
    <property type="match status" value="1"/>
</dbReference>
<reference evidence="10 12" key="2">
    <citation type="submission" date="2016-11" db="EMBL/GenBank/DDBJ databases">
        <authorList>
            <person name="Jaros S."/>
            <person name="Januszkiewicz K."/>
            <person name="Wedrychowicz H."/>
        </authorList>
    </citation>
    <scope>NUCLEOTIDE SEQUENCE [LARGE SCALE GENOMIC DNA]</scope>
    <source>
        <strain evidence="10 12">DSM 17137</strain>
    </source>
</reference>
<evidence type="ECO:0000313" key="10">
    <source>
        <dbReference type="EMBL" id="SHE90342.1"/>
    </source>
</evidence>
<dbReference type="GO" id="GO:0005886">
    <property type="term" value="C:plasma membrane"/>
    <property type="evidence" value="ECO:0007669"/>
    <property type="project" value="UniProtKB-SubCell"/>
</dbReference>
<accession>A0A0F5LVT9</accession>
<keyword evidence="4 7" id="KW-0812">Transmembrane</keyword>
<dbReference type="Pfam" id="PF19300">
    <property type="entry name" value="BPD_transp_1_N"/>
    <property type="match status" value="1"/>
</dbReference>
<evidence type="ECO:0000313" key="11">
    <source>
        <dbReference type="Proteomes" id="UP000033608"/>
    </source>
</evidence>
<dbReference type="AlphaFoldDB" id="A0A0F5LVT9"/>
<feature type="transmembrane region" description="Helical" evidence="7">
    <location>
        <begin position="243"/>
        <end position="268"/>
    </location>
</feature>
<dbReference type="EMBL" id="FQVC01000003">
    <property type="protein sequence ID" value="SHE90342.1"/>
    <property type="molecule type" value="Genomic_DNA"/>
</dbReference>
<feature type="transmembrane region" description="Helical" evidence="7">
    <location>
        <begin position="99"/>
        <end position="122"/>
    </location>
</feature>
<keyword evidence="2 7" id="KW-0813">Transport</keyword>
<name>A0A0F5LVT9_9HYPH</name>
<dbReference type="InterPro" id="IPR045621">
    <property type="entry name" value="BPD_transp_1_N"/>
</dbReference>
<evidence type="ECO:0000256" key="3">
    <source>
        <dbReference type="ARBA" id="ARBA00022475"/>
    </source>
</evidence>
<feature type="domain" description="ABC transmembrane type-1" evidence="8">
    <location>
        <begin position="95"/>
        <end position="307"/>
    </location>
</feature>
<keyword evidence="5 7" id="KW-1133">Transmembrane helix</keyword>
<keyword evidence="3" id="KW-1003">Cell membrane</keyword>
<feature type="transmembrane region" description="Helical" evidence="7">
    <location>
        <begin position="134"/>
        <end position="157"/>
    </location>
</feature>
<keyword evidence="11" id="KW-1185">Reference proteome</keyword>
<gene>
    <name evidence="10" type="ORF">SAMN02745223_01383</name>
    <name evidence="9" type="ORF">VW29_02200</name>
</gene>
<organism evidence="9 11">
    <name type="scientific">Devosia limi DSM 17137</name>
    <dbReference type="NCBI Taxonomy" id="1121477"/>
    <lineage>
        <taxon>Bacteria</taxon>
        <taxon>Pseudomonadati</taxon>
        <taxon>Pseudomonadota</taxon>
        <taxon>Alphaproteobacteria</taxon>
        <taxon>Hyphomicrobiales</taxon>
        <taxon>Devosiaceae</taxon>
        <taxon>Devosia</taxon>
    </lineage>
</organism>
<dbReference type="STRING" id="1121477.SAMN02745223_01383"/>
<dbReference type="RefSeq" id="WP_046133731.1">
    <property type="nucleotide sequence ID" value="NZ_FQVC01000003.1"/>
</dbReference>
<evidence type="ECO:0000256" key="1">
    <source>
        <dbReference type="ARBA" id="ARBA00004651"/>
    </source>
</evidence>
<dbReference type="GO" id="GO:0055085">
    <property type="term" value="P:transmembrane transport"/>
    <property type="evidence" value="ECO:0007669"/>
    <property type="project" value="InterPro"/>
</dbReference>
<dbReference type="PATRIC" id="fig|1121477.3.peg.1496"/>
<comment type="subcellular location">
    <subcellularLocation>
        <location evidence="1 7">Cell membrane</location>
        <topology evidence="1 7">Multi-pass membrane protein</topology>
    </subcellularLocation>
</comment>
<evidence type="ECO:0000256" key="7">
    <source>
        <dbReference type="RuleBase" id="RU363032"/>
    </source>
</evidence>
<keyword evidence="6 7" id="KW-0472">Membrane</keyword>
<dbReference type="CDD" id="cd06261">
    <property type="entry name" value="TM_PBP2"/>
    <property type="match status" value="1"/>
</dbReference>
<evidence type="ECO:0000259" key="8">
    <source>
        <dbReference type="PROSITE" id="PS50928"/>
    </source>
</evidence>
<dbReference type="Proteomes" id="UP000033608">
    <property type="component" value="Unassembled WGS sequence"/>
</dbReference>
<evidence type="ECO:0000313" key="12">
    <source>
        <dbReference type="Proteomes" id="UP000184533"/>
    </source>
</evidence>
<dbReference type="InterPro" id="IPR035906">
    <property type="entry name" value="MetI-like_sf"/>
</dbReference>
<dbReference type="EMBL" id="LAJF01000036">
    <property type="protein sequence ID" value="KKB86401.1"/>
    <property type="molecule type" value="Genomic_DNA"/>
</dbReference>
<protein>
    <submittedName>
        <fullName evidence="10">Peptide/nickel transport system permease protein</fullName>
    </submittedName>
</protein>
<feature type="transmembrane region" description="Helical" evidence="7">
    <location>
        <begin position="288"/>
        <end position="307"/>
    </location>
</feature>
<evidence type="ECO:0000256" key="5">
    <source>
        <dbReference type="ARBA" id="ARBA00022989"/>
    </source>
</evidence>
<dbReference type="Pfam" id="PF00528">
    <property type="entry name" value="BPD_transp_1"/>
    <property type="match status" value="1"/>
</dbReference>
<dbReference type="PANTHER" id="PTHR43163:SF7">
    <property type="entry name" value="DIPEPTIDE-TRANSPORT INTEGRAL MEMBRANE PROTEIN ABC TRANSPORTER DPPB-RELATED"/>
    <property type="match status" value="1"/>
</dbReference>
<reference evidence="9 11" key="1">
    <citation type="submission" date="2015-03" db="EMBL/GenBank/DDBJ databases">
        <authorList>
            <person name="Hassan Y.I."/>
            <person name="Lepp D."/>
            <person name="Zhou T."/>
        </authorList>
    </citation>
    <scope>NUCLEOTIDE SEQUENCE [LARGE SCALE GENOMIC DNA]</scope>
    <source>
        <strain evidence="9 11">DSM 17137</strain>
    </source>
</reference>
<evidence type="ECO:0000313" key="9">
    <source>
        <dbReference type="EMBL" id="KKB86401.1"/>
    </source>
</evidence>
<proteinExistence type="inferred from homology"/>
<dbReference type="PROSITE" id="PS50928">
    <property type="entry name" value="ABC_TM1"/>
    <property type="match status" value="1"/>
</dbReference>
<feature type="transmembrane region" description="Helical" evidence="7">
    <location>
        <begin position="177"/>
        <end position="201"/>
    </location>
</feature>
<dbReference type="InterPro" id="IPR000515">
    <property type="entry name" value="MetI-like"/>
</dbReference>
<sequence>MRAYILRRLAQAVVVVWAVTTIMFVMFRVMPADPTAVLMERGMTDAARETLIAQWGLSGSLWDQYLRYMGNLLRGDFGSSFFYRKPVWEVLWPLIGNTLWIAVPGLLLGAFAGAALGMLVGWSKRGGKIERGGIFLATIIRGAPSFVIGIALLTVFSSTLGWFPGFGMGDPGPTQGFARYLTLDFLHHLALPLIAVIIYFLPENLLLMRSGVVENRTEDYIELVRAKGVPSSRVAWHAARNSLLPLITWLFPALAETIAGIVVIEIVFSWPGVGRELVLAVTRQDYPLAQAAFFLLAVMIVLANLAADLTYGKLDPRVVYK</sequence>
<comment type="similarity">
    <text evidence="7">Belongs to the binding-protein-dependent transport system permease family.</text>
</comment>
<dbReference type="Proteomes" id="UP000184533">
    <property type="component" value="Unassembled WGS sequence"/>
</dbReference>
<evidence type="ECO:0000256" key="2">
    <source>
        <dbReference type="ARBA" id="ARBA00022448"/>
    </source>
</evidence>
<dbReference type="SUPFAM" id="SSF161098">
    <property type="entry name" value="MetI-like"/>
    <property type="match status" value="1"/>
</dbReference>
<dbReference type="OrthoDB" id="9807402at2"/>
<feature type="transmembrane region" description="Helical" evidence="7">
    <location>
        <begin position="12"/>
        <end position="30"/>
    </location>
</feature>